<dbReference type="OrthoDB" id="3365616at2759"/>
<comment type="subunit">
    <text evidence="2">Interacts with hulA.</text>
</comment>
<protein>
    <recommendedName>
        <fullName evidence="3">Arrestin-like N-terminal domain-containing protein</fullName>
    </recommendedName>
</protein>
<comment type="similarity">
    <text evidence="1">Belongs to the arrestin family.</text>
</comment>
<dbReference type="Gene3D" id="2.60.40.640">
    <property type="match status" value="1"/>
</dbReference>
<dbReference type="Proteomes" id="UP000799757">
    <property type="component" value="Unassembled WGS sequence"/>
</dbReference>
<dbReference type="PANTHER" id="PTHR11188:SF17">
    <property type="entry name" value="FI21816P1"/>
    <property type="match status" value="1"/>
</dbReference>
<dbReference type="GO" id="GO:0005829">
    <property type="term" value="C:cytosol"/>
    <property type="evidence" value="ECO:0007669"/>
    <property type="project" value="TreeGrafter"/>
</dbReference>
<organism evidence="4 5">
    <name type="scientific">Melanomma pulvis-pyrius CBS 109.77</name>
    <dbReference type="NCBI Taxonomy" id="1314802"/>
    <lineage>
        <taxon>Eukaryota</taxon>
        <taxon>Fungi</taxon>
        <taxon>Dikarya</taxon>
        <taxon>Ascomycota</taxon>
        <taxon>Pezizomycotina</taxon>
        <taxon>Dothideomycetes</taxon>
        <taxon>Pleosporomycetidae</taxon>
        <taxon>Pleosporales</taxon>
        <taxon>Melanommataceae</taxon>
        <taxon>Melanomma</taxon>
    </lineage>
</organism>
<evidence type="ECO:0000256" key="2">
    <source>
        <dbReference type="ARBA" id="ARBA00038766"/>
    </source>
</evidence>
<dbReference type="InterPro" id="IPR014752">
    <property type="entry name" value="Arrestin-like_C"/>
</dbReference>
<dbReference type="PANTHER" id="PTHR11188">
    <property type="entry name" value="ARRESTIN DOMAIN CONTAINING PROTEIN"/>
    <property type="match status" value="1"/>
</dbReference>
<name>A0A6A6XBX4_9PLEO</name>
<sequence length="446" mass="49567">MDVSIKFDQPEATYTNGDTVEGSVVLYCKSTITLSKVTVTLSGKSTSGLSGTSGLLLHRRNRESHRFVHETQDITPYTDNLKSAKQEPVKLSFGYHSFPFRLNIPWLAECKVCPAGGSRELPPSMCNLVKDADISYKVDTSVTVRNILKENISRSVKIYVWPLDERPLSVSRMAPDSFPCTSKISASISGVTHRPGSTQQTDDLILIPSVADPAQISVESRFPQDFALTCGRDVAMSLNVKKCDKYLGTLSLQSFQMLLVGYTNISGQPAAQGQTEFWMIQSLSNIDYKISDAYDAVGSGKYISEEMWEGKPLPMSVIPSFKSCNLERRYELEILMGFQCEAPRGRVKFVQLCVPVKVYSGIIPGQCTNAKNDPNSQAGSFDLSFQADDVRSHSRNYRREDSITRPVSHISRHSVPASPPPTYSQATLTSMNNGLRREEIMAERKW</sequence>
<dbReference type="InterPro" id="IPR014756">
    <property type="entry name" value="Ig_E-set"/>
</dbReference>
<dbReference type="SUPFAM" id="SSF81296">
    <property type="entry name" value="E set domains"/>
    <property type="match status" value="1"/>
</dbReference>
<feature type="domain" description="Arrestin-like N-terminal" evidence="3">
    <location>
        <begin position="3"/>
        <end position="146"/>
    </location>
</feature>
<dbReference type="InterPro" id="IPR011021">
    <property type="entry name" value="Arrestin-like_N"/>
</dbReference>
<dbReference type="EMBL" id="MU001904">
    <property type="protein sequence ID" value="KAF2794070.1"/>
    <property type="molecule type" value="Genomic_DNA"/>
</dbReference>
<dbReference type="AlphaFoldDB" id="A0A6A6XBX4"/>
<dbReference type="GO" id="GO:0031625">
    <property type="term" value="F:ubiquitin protein ligase binding"/>
    <property type="evidence" value="ECO:0007669"/>
    <property type="project" value="TreeGrafter"/>
</dbReference>
<reference evidence="4" key="1">
    <citation type="journal article" date="2020" name="Stud. Mycol.">
        <title>101 Dothideomycetes genomes: a test case for predicting lifestyles and emergence of pathogens.</title>
        <authorList>
            <person name="Haridas S."/>
            <person name="Albert R."/>
            <person name="Binder M."/>
            <person name="Bloem J."/>
            <person name="Labutti K."/>
            <person name="Salamov A."/>
            <person name="Andreopoulos B."/>
            <person name="Baker S."/>
            <person name="Barry K."/>
            <person name="Bills G."/>
            <person name="Bluhm B."/>
            <person name="Cannon C."/>
            <person name="Castanera R."/>
            <person name="Culley D."/>
            <person name="Daum C."/>
            <person name="Ezra D."/>
            <person name="Gonzalez J."/>
            <person name="Henrissat B."/>
            <person name="Kuo A."/>
            <person name="Liang C."/>
            <person name="Lipzen A."/>
            <person name="Lutzoni F."/>
            <person name="Magnuson J."/>
            <person name="Mondo S."/>
            <person name="Nolan M."/>
            <person name="Ohm R."/>
            <person name="Pangilinan J."/>
            <person name="Park H.-J."/>
            <person name="Ramirez L."/>
            <person name="Alfaro M."/>
            <person name="Sun H."/>
            <person name="Tritt A."/>
            <person name="Yoshinaga Y."/>
            <person name="Zwiers L.-H."/>
            <person name="Turgeon B."/>
            <person name="Goodwin S."/>
            <person name="Spatafora J."/>
            <person name="Crous P."/>
            <person name="Grigoriev I."/>
        </authorList>
    </citation>
    <scope>NUCLEOTIDE SEQUENCE</scope>
    <source>
        <strain evidence="4">CBS 109.77</strain>
    </source>
</reference>
<dbReference type="InterPro" id="IPR050357">
    <property type="entry name" value="Arrestin_domain-protein"/>
</dbReference>
<evidence type="ECO:0000256" key="1">
    <source>
        <dbReference type="ARBA" id="ARBA00005298"/>
    </source>
</evidence>
<dbReference type="GO" id="GO:0005886">
    <property type="term" value="C:plasma membrane"/>
    <property type="evidence" value="ECO:0007669"/>
    <property type="project" value="TreeGrafter"/>
</dbReference>
<evidence type="ECO:0000313" key="5">
    <source>
        <dbReference type="Proteomes" id="UP000799757"/>
    </source>
</evidence>
<gene>
    <name evidence="4" type="ORF">K505DRAFT_337269</name>
</gene>
<dbReference type="CDD" id="cd22952">
    <property type="entry name" value="ART10-like"/>
    <property type="match status" value="1"/>
</dbReference>
<accession>A0A6A6XBX4</accession>
<proteinExistence type="inferred from homology"/>
<keyword evidence="5" id="KW-1185">Reference proteome</keyword>
<dbReference type="GO" id="GO:0030674">
    <property type="term" value="F:protein-macromolecule adaptor activity"/>
    <property type="evidence" value="ECO:0007669"/>
    <property type="project" value="TreeGrafter"/>
</dbReference>
<dbReference type="Pfam" id="PF00339">
    <property type="entry name" value="Arrestin_N"/>
    <property type="match status" value="1"/>
</dbReference>
<evidence type="ECO:0000259" key="3">
    <source>
        <dbReference type="Pfam" id="PF00339"/>
    </source>
</evidence>
<dbReference type="GO" id="GO:0070086">
    <property type="term" value="P:ubiquitin-dependent endocytosis"/>
    <property type="evidence" value="ECO:0007669"/>
    <property type="project" value="TreeGrafter"/>
</dbReference>
<evidence type="ECO:0000313" key="4">
    <source>
        <dbReference type="EMBL" id="KAF2794070.1"/>
    </source>
</evidence>